<evidence type="ECO:0000313" key="2">
    <source>
        <dbReference type="Proteomes" id="UP001258945"/>
    </source>
</evidence>
<comment type="caution">
    <text evidence="1">The sequence shown here is derived from an EMBL/GenBank/DDBJ whole genome shotgun (WGS) entry which is preliminary data.</text>
</comment>
<dbReference type="GO" id="GO:0032259">
    <property type="term" value="P:methylation"/>
    <property type="evidence" value="ECO:0007669"/>
    <property type="project" value="UniProtKB-KW"/>
</dbReference>
<organism evidence="1 2">
    <name type="scientific">Roseomonas gilardii</name>
    <dbReference type="NCBI Taxonomy" id="257708"/>
    <lineage>
        <taxon>Bacteria</taxon>
        <taxon>Pseudomonadati</taxon>
        <taxon>Pseudomonadota</taxon>
        <taxon>Alphaproteobacteria</taxon>
        <taxon>Acetobacterales</taxon>
        <taxon>Roseomonadaceae</taxon>
        <taxon>Roseomonas</taxon>
    </lineage>
</organism>
<keyword evidence="1" id="KW-0808">Transferase</keyword>
<protein>
    <submittedName>
        <fullName evidence="1">Class I SAM-dependent methyltransferase</fullName>
        <ecNumber evidence="1">2.1.-.-</ecNumber>
    </submittedName>
</protein>
<keyword evidence="2" id="KW-1185">Reference proteome</keyword>
<dbReference type="Proteomes" id="UP001258945">
    <property type="component" value="Unassembled WGS sequence"/>
</dbReference>
<name>A0ABU3MAP5_9PROT</name>
<dbReference type="RefSeq" id="WP_314279450.1">
    <property type="nucleotide sequence ID" value="NZ_JAVVDO010000001.1"/>
</dbReference>
<dbReference type="EC" id="2.1.-.-" evidence="1"/>
<keyword evidence="1" id="KW-0489">Methyltransferase</keyword>
<reference evidence="1 2" key="1">
    <citation type="journal article" date="2019" name="Microb. Pathog.">
        <title>Comparison of VITEK 2, MALDI-TOF MS, 16S rRNA gene sequencing, and whole-genome sequencing for identification of Roseomonas mucosa.</title>
        <authorList>
            <person name="Rudolph W.W."/>
            <person name="Gunzer F."/>
            <person name="Trauth M."/>
            <person name="Bunk B."/>
            <person name="Bigge R."/>
            <person name="Schrottner P."/>
        </authorList>
    </citation>
    <scope>NUCLEOTIDE SEQUENCE [LARGE SCALE GENOMIC DNA]</scope>
    <source>
        <strain evidence="1 2">DSM 103800</strain>
    </source>
</reference>
<proteinExistence type="predicted"/>
<accession>A0ABU3MAP5</accession>
<dbReference type="EMBL" id="JAVVDO010000001">
    <property type="protein sequence ID" value="MDT8329576.1"/>
    <property type="molecule type" value="Genomic_DNA"/>
</dbReference>
<sequence>MSESFDATWLALREPADAFARDPALAERLVSLLPKRPHLVDLGAGTGSLFRWLAPRIGGAQAWTLVDSDAALVEEAFDTIARRADSIGLTVSAPNKRTLLVHAPEGAWRVEGLIADLADAPDWLPKRGADAVVCSALLDLVSEDWLEDLADVVECPFYASMTVDGRDRFLPPHPLDGVVAQAFRRDQRRDKGFDGPALGGGAPAAAARAFAARGFAVEQAGSAWELGPRRHRELLLELMLGHADAASAHLRQPRRIEAWTEARSRQWRQNRLRAVIGHRDLLALPAAG</sequence>
<dbReference type="GO" id="GO:0008168">
    <property type="term" value="F:methyltransferase activity"/>
    <property type="evidence" value="ECO:0007669"/>
    <property type="project" value="UniProtKB-KW"/>
</dbReference>
<dbReference type="Gene3D" id="3.40.50.150">
    <property type="entry name" value="Vaccinia Virus protein VP39"/>
    <property type="match status" value="1"/>
</dbReference>
<dbReference type="InterPro" id="IPR029063">
    <property type="entry name" value="SAM-dependent_MTases_sf"/>
</dbReference>
<gene>
    <name evidence="1" type="ORF">RQ831_00840</name>
</gene>
<dbReference type="SUPFAM" id="SSF53335">
    <property type="entry name" value="S-adenosyl-L-methionine-dependent methyltransferases"/>
    <property type="match status" value="1"/>
</dbReference>
<evidence type="ECO:0000313" key="1">
    <source>
        <dbReference type="EMBL" id="MDT8329576.1"/>
    </source>
</evidence>